<proteinExistence type="predicted"/>
<dbReference type="GeneID" id="25153628"/>
<evidence type="ECO:0000313" key="1">
    <source>
        <dbReference type="EMBL" id="AIU70508.1"/>
    </source>
</evidence>
<organism evidence="1 2">
    <name type="scientific">Thermococcus eurythermalis</name>
    <dbReference type="NCBI Taxonomy" id="1505907"/>
    <lineage>
        <taxon>Archaea</taxon>
        <taxon>Methanobacteriati</taxon>
        <taxon>Methanobacteriota</taxon>
        <taxon>Thermococci</taxon>
        <taxon>Thermococcales</taxon>
        <taxon>Thermococcaceae</taxon>
        <taxon>Thermococcus</taxon>
    </lineage>
</organism>
<gene>
    <name evidence="1" type="ORF">TEU_09310</name>
</gene>
<keyword evidence="2" id="KW-1185">Reference proteome</keyword>
<dbReference type="OrthoDB" id="371681at2157"/>
<name>A0A097QVL4_9EURY</name>
<dbReference type="Proteomes" id="UP000029980">
    <property type="component" value="Chromosome"/>
</dbReference>
<protein>
    <recommendedName>
        <fullName evidence="3">DUF2283 domain-containing protein</fullName>
    </recommendedName>
</protein>
<dbReference type="KEGG" id="teu:TEU_09310"/>
<sequence>MKVRYDPQGDILYIEVSPSKVAETVEIDEDILVDYDESGNIVGIEIWRAREVLLGEIMRRLKELGVESGKIEAEG</sequence>
<dbReference type="PANTHER" id="PTHR37029">
    <property type="entry name" value="SSR1768 PROTEIN"/>
    <property type="match status" value="1"/>
</dbReference>
<dbReference type="Pfam" id="PF10049">
    <property type="entry name" value="DUF2283"/>
    <property type="match status" value="1"/>
</dbReference>
<dbReference type="AlphaFoldDB" id="A0A097QVL4"/>
<dbReference type="STRING" id="1505907.TEU_09310"/>
<dbReference type="EMBL" id="CP008887">
    <property type="protein sequence ID" value="AIU70508.1"/>
    <property type="molecule type" value="Genomic_DNA"/>
</dbReference>
<accession>A0A097QVL4</accession>
<dbReference type="InterPro" id="IPR019270">
    <property type="entry name" value="DUF2283"/>
</dbReference>
<dbReference type="RefSeq" id="WP_050003476.1">
    <property type="nucleotide sequence ID" value="NZ_CP008887.1"/>
</dbReference>
<dbReference type="HOGENOM" id="CLU_166740_2_0_2"/>
<evidence type="ECO:0008006" key="3">
    <source>
        <dbReference type="Google" id="ProtNLM"/>
    </source>
</evidence>
<reference evidence="1 2" key="1">
    <citation type="journal article" date="2015" name="Int. J. Syst. Evol. Microbiol.">
        <title>Thermococcus eurythermalis sp. nov., a conditional piezophilic hyperthermophilic archaeon with a wide temperature range isolated from an oil-immersed chimney in the Guaymas Basin.</title>
        <authorList>
            <person name="Zhao W."/>
            <person name="Zeng X."/>
            <person name="Xiao X."/>
        </authorList>
    </citation>
    <scope>NUCLEOTIDE SEQUENCE [LARGE SCALE GENOMIC DNA]</scope>
    <source>
        <strain evidence="1 2">A501</strain>
    </source>
</reference>
<evidence type="ECO:0000313" key="2">
    <source>
        <dbReference type="Proteomes" id="UP000029980"/>
    </source>
</evidence>
<dbReference type="PANTHER" id="PTHR37029:SF1">
    <property type="entry name" value="SSR1768 PROTEIN"/>
    <property type="match status" value="1"/>
</dbReference>